<protein>
    <recommendedName>
        <fullName evidence="1">Polymerase nucleotidyl transferase domain-containing protein</fullName>
    </recommendedName>
</protein>
<reference evidence="2 3" key="1">
    <citation type="submission" date="2017-08" db="EMBL/GenBank/DDBJ databases">
        <title>Pusillimonas indicus sp. nov., a member of the family Alcaligenaceae isolated from surface seawater.</title>
        <authorList>
            <person name="Li J."/>
        </authorList>
    </citation>
    <scope>NUCLEOTIDE SEQUENCE [LARGE SCALE GENOMIC DNA]</scope>
    <source>
        <strain evidence="2 3">17-4A</strain>
    </source>
</reference>
<keyword evidence="3" id="KW-1185">Reference proteome</keyword>
<gene>
    <name evidence="2" type="ORF">CJO09_06250</name>
</gene>
<feature type="domain" description="Polymerase nucleotidyl transferase" evidence="1">
    <location>
        <begin position="10"/>
        <end position="75"/>
    </location>
</feature>
<comment type="caution">
    <text evidence="2">The sequence shown here is derived from an EMBL/GenBank/DDBJ whole genome shotgun (WGS) entry which is preliminary data.</text>
</comment>
<evidence type="ECO:0000313" key="2">
    <source>
        <dbReference type="EMBL" id="RII83206.1"/>
    </source>
</evidence>
<evidence type="ECO:0000259" key="1">
    <source>
        <dbReference type="Pfam" id="PF01909"/>
    </source>
</evidence>
<dbReference type="InterPro" id="IPR002934">
    <property type="entry name" value="Polymerase_NTP_transf_dom"/>
</dbReference>
<dbReference type="Proteomes" id="UP000266483">
    <property type="component" value="Unassembled WGS sequence"/>
</dbReference>
<name>A0ABX9MYZ4_9BURK</name>
<accession>A0ABX9MYZ4</accession>
<sequence length="97" mass="10747">MTASEVARYLLKSCESLRGFESFMFGSSLFGVGSDFDILIIGPSGEPLSRLKAELRLAGKELPLDVLYMLPAEAEETEFVRREECIALAQLADSEKR</sequence>
<proteinExistence type="predicted"/>
<dbReference type="Pfam" id="PF01909">
    <property type="entry name" value="NTP_transf_2"/>
    <property type="match status" value="1"/>
</dbReference>
<dbReference type="EMBL" id="NQOU01000002">
    <property type="protein sequence ID" value="RII83206.1"/>
    <property type="molecule type" value="Genomic_DNA"/>
</dbReference>
<organism evidence="2 3">
    <name type="scientific">Neopusillimonas maritima</name>
    <dbReference type="NCBI Taxonomy" id="2026239"/>
    <lineage>
        <taxon>Bacteria</taxon>
        <taxon>Pseudomonadati</taxon>
        <taxon>Pseudomonadota</taxon>
        <taxon>Betaproteobacteria</taxon>
        <taxon>Burkholderiales</taxon>
        <taxon>Alcaligenaceae</taxon>
        <taxon>Neopusillimonas</taxon>
    </lineage>
</organism>
<evidence type="ECO:0000313" key="3">
    <source>
        <dbReference type="Proteomes" id="UP000266483"/>
    </source>
</evidence>